<dbReference type="GO" id="GO:0045892">
    <property type="term" value="P:negative regulation of DNA-templated transcription"/>
    <property type="evidence" value="ECO:0007669"/>
    <property type="project" value="UniProtKB-ARBA"/>
</dbReference>
<dbReference type="Proteomes" id="UP000078292">
    <property type="component" value="Unassembled WGS sequence"/>
</dbReference>
<dbReference type="GO" id="GO:0003700">
    <property type="term" value="F:DNA-binding transcription factor activity"/>
    <property type="evidence" value="ECO:0007669"/>
    <property type="project" value="TreeGrafter"/>
</dbReference>
<organism evidence="6 7">
    <name type="scientific">Enteractinococcus helveticum</name>
    <dbReference type="NCBI Taxonomy" id="1837282"/>
    <lineage>
        <taxon>Bacteria</taxon>
        <taxon>Bacillati</taxon>
        <taxon>Actinomycetota</taxon>
        <taxon>Actinomycetes</taxon>
        <taxon>Micrococcales</taxon>
        <taxon>Micrococcaceae</taxon>
    </lineage>
</organism>
<dbReference type="Pfam" id="PF00440">
    <property type="entry name" value="TetR_N"/>
    <property type="match status" value="1"/>
</dbReference>
<dbReference type="PANTHER" id="PTHR30055:SF160">
    <property type="entry name" value="TRANSCRIPTIONAL REGULATORY PROTEIN (PROBABLY ASNC-FAMILY)-RELATED"/>
    <property type="match status" value="1"/>
</dbReference>
<dbReference type="InterPro" id="IPR023772">
    <property type="entry name" value="DNA-bd_HTH_TetR-type_CS"/>
</dbReference>
<dbReference type="PROSITE" id="PS01081">
    <property type="entry name" value="HTH_TETR_1"/>
    <property type="match status" value="1"/>
</dbReference>
<dbReference type="InterPro" id="IPR009057">
    <property type="entry name" value="Homeodomain-like_sf"/>
</dbReference>
<feature type="domain" description="HTH tetR-type" evidence="5">
    <location>
        <begin position="14"/>
        <end position="74"/>
    </location>
</feature>
<evidence type="ECO:0000256" key="1">
    <source>
        <dbReference type="ARBA" id="ARBA00023015"/>
    </source>
</evidence>
<dbReference type="OrthoDB" id="70491at2"/>
<evidence type="ECO:0000313" key="7">
    <source>
        <dbReference type="Proteomes" id="UP000078292"/>
    </source>
</evidence>
<dbReference type="FunFam" id="1.10.10.60:FF:000141">
    <property type="entry name" value="TetR family transcriptional regulator"/>
    <property type="match status" value="1"/>
</dbReference>
<evidence type="ECO:0000256" key="2">
    <source>
        <dbReference type="ARBA" id="ARBA00023125"/>
    </source>
</evidence>
<dbReference type="PRINTS" id="PR00455">
    <property type="entry name" value="HTHTETR"/>
</dbReference>
<proteinExistence type="predicted"/>
<dbReference type="SUPFAM" id="SSF46689">
    <property type="entry name" value="Homeodomain-like"/>
    <property type="match status" value="1"/>
</dbReference>
<dbReference type="AlphaFoldDB" id="A0A1B7LWN9"/>
<sequence>MSKTTAPPTRLPRDQRRAQLIDVALDVFAERSYAQTTMDDVAQRAAVSKPVLYQHFANKRDLFFTLIDGQLETLRTRITTAMQTVNPDSATADEEVAYQAVHGVFEFTADPRGHYRLLLDTSMDNPNELEERVEYFLRELVEFVSPYILDNSILDVDSSRFITRGIASSVLFMATRWAEEYRGQHPTHPNIPLETAVEHTCRFVAYGAIGFDLSNNPPA</sequence>
<dbReference type="RefSeq" id="WP_052504981.1">
    <property type="nucleotide sequence ID" value="NZ_LXEY01000022.1"/>
</dbReference>
<feature type="DNA-binding region" description="H-T-H motif" evidence="4">
    <location>
        <begin position="37"/>
        <end position="56"/>
    </location>
</feature>
<keyword evidence="3" id="KW-0804">Transcription</keyword>
<keyword evidence="2 4" id="KW-0238">DNA-binding</keyword>
<keyword evidence="1" id="KW-0805">Transcription regulation</keyword>
<comment type="caution">
    <text evidence="6">The sequence shown here is derived from an EMBL/GenBank/DDBJ whole genome shotgun (WGS) entry which is preliminary data.</text>
</comment>
<evidence type="ECO:0000259" key="5">
    <source>
        <dbReference type="PROSITE" id="PS50977"/>
    </source>
</evidence>
<protein>
    <recommendedName>
        <fullName evidence="5">HTH tetR-type domain-containing protein</fullName>
    </recommendedName>
</protein>
<dbReference type="GO" id="GO:0000976">
    <property type="term" value="F:transcription cis-regulatory region binding"/>
    <property type="evidence" value="ECO:0007669"/>
    <property type="project" value="TreeGrafter"/>
</dbReference>
<dbReference type="EMBL" id="LXEY01000022">
    <property type="protein sequence ID" value="OAV59462.1"/>
    <property type="molecule type" value="Genomic_DNA"/>
</dbReference>
<dbReference type="Gene3D" id="1.10.357.10">
    <property type="entry name" value="Tetracycline Repressor, domain 2"/>
    <property type="match status" value="1"/>
</dbReference>
<dbReference type="STRING" id="1837282.A6F49_16610"/>
<reference evidence="6 7" key="1">
    <citation type="submission" date="2016-04" db="EMBL/GenBank/DDBJ databases">
        <title>First whole genome shotgun sequence of the bacterium Enteractinococcus sp. strain UASWS1574.</title>
        <authorList>
            <person name="Crovadore J."/>
            <person name="Chablais R."/>
            <person name="Lefort F."/>
        </authorList>
    </citation>
    <scope>NUCLEOTIDE SEQUENCE [LARGE SCALE GENOMIC DNA]</scope>
    <source>
        <strain evidence="6 7">UASWS1574</strain>
    </source>
</reference>
<evidence type="ECO:0000313" key="6">
    <source>
        <dbReference type="EMBL" id="OAV59462.1"/>
    </source>
</evidence>
<dbReference type="InterPro" id="IPR001647">
    <property type="entry name" value="HTH_TetR"/>
</dbReference>
<gene>
    <name evidence="6" type="ORF">A6F49_16610</name>
</gene>
<name>A0A1B7LWN9_9MICC</name>
<dbReference type="PROSITE" id="PS50977">
    <property type="entry name" value="HTH_TETR_2"/>
    <property type="match status" value="1"/>
</dbReference>
<dbReference type="PANTHER" id="PTHR30055">
    <property type="entry name" value="HTH-TYPE TRANSCRIPTIONAL REGULATOR RUTR"/>
    <property type="match status" value="1"/>
</dbReference>
<dbReference type="InterPro" id="IPR050109">
    <property type="entry name" value="HTH-type_TetR-like_transc_reg"/>
</dbReference>
<accession>A0A1B7LWN9</accession>
<evidence type="ECO:0000256" key="4">
    <source>
        <dbReference type="PROSITE-ProRule" id="PRU00335"/>
    </source>
</evidence>
<evidence type="ECO:0000256" key="3">
    <source>
        <dbReference type="ARBA" id="ARBA00023163"/>
    </source>
</evidence>
<keyword evidence="7" id="KW-1185">Reference proteome</keyword>